<dbReference type="InterPro" id="IPR000343">
    <property type="entry name" value="4pyrrol_synth_GluRdtase"/>
</dbReference>
<dbReference type="InterPro" id="IPR015895">
    <property type="entry name" value="4pyrrol_synth_GluRdtase_N"/>
</dbReference>
<evidence type="ECO:0000256" key="2">
    <source>
        <dbReference type="ARBA" id="ARBA00005916"/>
    </source>
</evidence>
<dbReference type="RefSeq" id="WP_379015671.1">
    <property type="nucleotide sequence ID" value="NZ_JBHSDC010000029.1"/>
</dbReference>
<sequence length="414" mass="45916">MNPKQSIDISNFYIAGINYRKSDASIRGHFAISNERNAILLQSASQYQIDEFFILSTCNRTEIYGVAPSAENLIELLCTETVGDKATFQQMAYIKRGYDAINHLFSVAAGLDSQILGDYEIVGQLKLAVKLARDYNCIGAFLDRLVNIVLQASKSIKNNTQLSGGTVSVSFAAIQFLKEHVSDIATKKIVLLGTGKIGRNTCKNVVDYLATTNVTLINRTEDKAIELAETLGLGTAPYSHIEQEVAAADIVIVATNSQEPIITKAQLKHCNTKVLIDLSIPNNIEPRCKELSHITLVNVDDLSKINDATLQKRVAEIPKAKAIIQTHIHEFTDWYQMRKNVPVITAVKTKLQHMQACNLFMSYSSQFTTTATALHTEERIKKVINNMAQNMRKQNKGGCNYIEAINDFMAHSAN</sequence>
<dbReference type="InterPro" id="IPR015896">
    <property type="entry name" value="4pyrrol_synth_GluRdtase_dimer"/>
</dbReference>
<dbReference type="SUPFAM" id="SSF69742">
    <property type="entry name" value="Glutamyl tRNA-reductase catalytic, N-terminal domain"/>
    <property type="match status" value="1"/>
</dbReference>
<dbReference type="PANTHER" id="PTHR43013">
    <property type="entry name" value="GLUTAMYL-TRNA REDUCTASE"/>
    <property type="match status" value="1"/>
</dbReference>
<evidence type="ECO:0000259" key="12">
    <source>
        <dbReference type="Pfam" id="PF05201"/>
    </source>
</evidence>
<evidence type="ECO:0000256" key="4">
    <source>
        <dbReference type="ARBA" id="ARBA00022857"/>
    </source>
</evidence>
<dbReference type="HAMAP" id="MF_00087">
    <property type="entry name" value="Glu_tRNA_reductase"/>
    <property type="match status" value="1"/>
</dbReference>
<dbReference type="Pfam" id="PF01488">
    <property type="entry name" value="Shikimate_DH"/>
    <property type="match status" value="1"/>
</dbReference>
<feature type="domain" description="Tetrapyrrole biosynthesis glutamyl-tRNA reductase dimerisation" evidence="10">
    <location>
        <begin position="319"/>
        <end position="407"/>
    </location>
</feature>
<dbReference type="Gene3D" id="3.40.50.720">
    <property type="entry name" value="NAD(P)-binding Rossmann-like Domain"/>
    <property type="match status" value="1"/>
</dbReference>
<feature type="domain" description="Glutamyl-tRNA reductase N-terminal" evidence="12">
    <location>
        <begin position="16"/>
        <end position="160"/>
    </location>
</feature>
<evidence type="ECO:0000256" key="3">
    <source>
        <dbReference type="ARBA" id="ARBA00012970"/>
    </source>
</evidence>
<dbReference type="InterPro" id="IPR036291">
    <property type="entry name" value="NAD(P)-bd_dom_sf"/>
</dbReference>
<accession>A0ABV8Q2H8</accession>
<reference evidence="14" key="1">
    <citation type="journal article" date="2019" name="Int. J. Syst. Evol. Microbiol.">
        <title>The Global Catalogue of Microorganisms (GCM) 10K type strain sequencing project: providing services to taxonomists for standard genome sequencing and annotation.</title>
        <authorList>
            <consortium name="The Broad Institute Genomics Platform"/>
            <consortium name="The Broad Institute Genome Sequencing Center for Infectious Disease"/>
            <person name="Wu L."/>
            <person name="Ma J."/>
        </authorList>
    </citation>
    <scope>NUCLEOTIDE SEQUENCE [LARGE SCALE GENOMIC DNA]</scope>
    <source>
        <strain evidence="14">CECT 8010</strain>
    </source>
</reference>
<proteinExistence type="inferred from homology"/>
<dbReference type="Gene3D" id="3.30.460.30">
    <property type="entry name" value="Glutamyl-tRNA reductase, N-terminal domain"/>
    <property type="match status" value="1"/>
</dbReference>
<protein>
    <recommendedName>
        <fullName evidence="3 8">Glutamyl-tRNA reductase</fullName>
        <shortName evidence="8">GluTR</shortName>
        <ecNumber evidence="3 8">1.2.1.70</ecNumber>
    </recommendedName>
</protein>
<evidence type="ECO:0000256" key="1">
    <source>
        <dbReference type="ARBA" id="ARBA00005059"/>
    </source>
</evidence>
<evidence type="ECO:0000256" key="5">
    <source>
        <dbReference type="ARBA" id="ARBA00023002"/>
    </source>
</evidence>
<comment type="caution">
    <text evidence="13">The sequence shown here is derived from an EMBL/GenBank/DDBJ whole genome shotgun (WGS) entry which is preliminary data.</text>
</comment>
<feature type="binding site" evidence="8">
    <location>
        <begin position="118"/>
        <end position="120"/>
    </location>
    <ligand>
        <name>substrate</name>
    </ligand>
</feature>
<keyword evidence="14" id="KW-1185">Reference proteome</keyword>
<evidence type="ECO:0000313" key="13">
    <source>
        <dbReference type="EMBL" id="MFC4233407.1"/>
    </source>
</evidence>
<comment type="miscellaneous">
    <text evidence="8">During catalysis, the active site Cys acts as a nucleophile attacking the alpha-carbonyl group of tRNA-bound glutamate with the formation of a thioester intermediate between enzyme and glutamate, and the concomitant release of tRNA(Glu). The thioester intermediate is finally reduced by direct hydride transfer from NADPH, to form the product GSA.</text>
</comment>
<evidence type="ECO:0000256" key="9">
    <source>
        <dbReference type="RuleBase" id="RU000584"/>
    </source>
</evidence>
<dbReference type="EC" id="1.2.1.70" evidence="3 8"/>
<feature type="domain" description="Quinate/shikimate 5-dehydrogenase/glutamyl-tRNA reductase" evidence="11">
    <location>
        <begin position="178"/>
        <end position="305"/>
    </location>
</feature>
<keyword evidence="6 8" id="KW-0627">Porphyrin biosynthesis</keyword>
<dbReference type="GO" id="GO:0008883">
    <property type="term" value="F:glutamyl-tRNA reductase activity"/>
    <property type="evidence" value="ECO:0007669"/>
    <property type="project" value="UniProtKB-EC"/>
</dbReference>
<dbReference type="Proteomes" id="UP001595906">
    <property type="component" value="Unassembled WGS sequence"/>
</dbReference>
<dbReference type="PROSITE" id="PS00747">
    <property type="entry name" value="GLUTR"/>
    <property type="match status" value="1"/>
</dbReference>
<comment type="subunit">
    <text evidence="8">Homodimer.</text>
</comment>
<dbReference type="Pfam" id="PF00745">
    <property type="entry name" value="GlutR_dimer"/>
    <property type="match status" value="1"/>
</dbReference>
<dbReference type="NCBIfam" id="TIGR01035">
    <property type="entry name" value="hemA"/>
    <property type="match status" value="1"/>
</dbReference>
<feature type="binding site" evidence="8">
    <location>
        <begin position="193"/>
        <end position="198"/>
    </location>
    <ligand>
        <name>NADP(+)</name>
        <dbReference type="ChEBI" id="CHEBI:58349"/>
    </ligand>
</feature>
<feature type="binding site" evidence="8">
    <location>
        <position position="113"/>
    </location>
    <ligand>
        <name>substrate</name>
    </ligand>
</feature>
<comment type="domain">
    <text evidence="8">Possesses an unusual extended V-shaped dimeric structure with each monomer consisting of three distinct domains arranged along a curved 'spinal' alpha-helix. The N-terminal catalytic domain specifically recognizes the glutamate moiety of the substrate. The second domain is the NADPH-binding domain, and the third C-terminal domain is responsible for dimerization.</text>
</comment>
<dbReference type="EMBL" id="JBHSDC010000029">
    <property type="protein sequence ID" value="MFC4233407.1"/>
    <property type="molecule type" value="Genomic_DNA"/>
</dbReference>
<comment type="pathway">
    <text evidence="1 8 9">Porphyrin-containing compound metabolism; protoporphyrin-IX biosynthesis; 5-aminolevulinate from L-glutamyl-tRNA(Glu): step 1/2.</text>
</comment>
<evidence type="ECO:0000256" key="8">
    <source>
        <dbReference type="HAMAP-Rule" id="MF_00087"/>
    </source>
</evidence>
<gene>
    <name evidence="8 13" type="primary">hemA</name>
    <name evidence="13" type="ORF">ACFOW1_16015</name>
</gene>
<evidence type="ECO:0000259" key="11">
    <source>
        <dbReference type="Pfam" id="PF01488"/>
    </source>
</evidence>
<dbReference type="PANTHER" id="PTHR43013:SF1">
    <property type="entry name" value="GLUTAMYL-TRNA REDUCTASE"/>
    <property type="match status" value="1"/>
</dbReference>
<evidence type="ECO:0000259" key="10">
    <source>
        <dbReference type="Pfam" id="PF00745"/>
    </source>
</evidence>
<comment type="catalytic activity">
    <reaction evidence="7 8 9">
        <text>(S)-4-amino-5-oxopentanoate + tRNA(Glu) + NADP(+) = L-glutamyl-tRNA(Glu) + NADPH + H(+)</text>
        <dbReference type="Rhea" id="RHEA:12344"/>
        <dbReference type="Rhea" id="RHEA-COMP:9663"/>
        <dbReference type="Rhea" id="RHEA-COMP:9680"/>
        <dbReference type="ChEBI" id="CHEBI:15378"/>
        <dbReference type="ChEBI" id="CHEBI:57501"/>
        <dbReference type="ChEBI" id="CHEBI:57783"/>
        <dbReference type="ChEBI" id="CHEBI:58349"/>
        <dbReference type="ChEBI" id="CHEBI:78442"/>
        <dbReference type="ChEBI" id="CHEBI:78520"/>
        <dbReference type="EC" id="1.2.1.70"/>
    </reaction>
</comment>
<dbReference type="Pfam" id="PF05201">
    <property type="entry name" value="GlutR_N"/>
    <property type="match status" value="1"/>
</dbReference>
<comment type="function">
    <text evidence="8">Catalyzes the NADPH-dependent reduction of glutamyl-tRNA(Glu) to glutamate 1-semialdehyde (GSA).</text>
</comment>
<dbReference type="InterPro" id="IPR006151">
    <property type="entry name" value="Shikm_DH/Glu-tRNA_Rdtase"/>
</dbReference>
<feature type="binding site" evidence="8">
    <location>
        <position position="124"/>
    </location>
    <ligand>
        <name>substrate</name>
    </ligand>
</feature>
<comment type="similarity">
    <text evidence="2 8 9">Belongs to the glutamyl-tRNA reductase family.</text>
</comment>
<dbReference type="InterPro" id="IPR018214">
    <property type="entry name" value="GluRdtase_CS"/>
</dbReference>
<organism evidence="13 14">
    <name type="scientific">Parasediminibacterium paludis</name>
    <dbReference type="NCBI Taxonomy" id="908966"/>
    <lineage>
        <taxon>Bacteria</taxon>
        <taxon>Pseudomonadati</taxon>
        <taxon>Bacteroidota</taxon>
        <taxon>Chitinophagia</taxon>
        <taxon>Chitinophagales</taxon>
        <taxon>Chitinophagaceae</taxon>
        <taxon>Parasediminibacterium</taxon>
    </lineage>
</organism>
<feature type="site" description="Important for activity" evidence="8">
    <location>
        <position position="103"/>
    </location>
</feature>
<name>A0ABV8Q2H8_9BACT</name>
<keyword evidence="4 8" id="KW-0521">NADP</keyword>
<evidence type="ECO:0000256" key="6">
    <source>
        <dbReference type="ARBA" id="ARBA00023244"/>
    </source>
</evidence>
<feature type="active site" description="Nucleophile" evidence="8">
    <location>
        <position position="58"/>
    </location>
</feature>
<keyword evidence="5 8" id="KW-0560">Oxidoreductase</keyword>
<evidence type="ECO:0000256" key="7">
    <source>
        <dbReference type="ARBA" id="ARBA00047464"/>
    </source>
</evidence>
<feature type="binding site" evidence="8">
    <location>
        <begin position="57"/>
        <end position="60"/>
    </location>
    <ligand>
        <name>substrate</name>
    </ligand>
</feature>
<dbReference type="InterPro" id="IPR036343">
    <property type="entry name" value="GluRdtase_N_sf"/>
</dbReference>
<dbReference type="PIRSF" id="PIRSF000445">
    <property type="entry name" value="4pyrrol_synth_GluRdtase"/>
    <property type="match status" value="1"/>
</dbReference>
<dbReference type="SUPFAM" id="SSF51735">
    <property type="entry name" value="NAD(P)-binding Rossmann-fold domains"/>
    <property type="match status" value="1"/>
</dbReference>
<evidence type="ECO:0000313" key="14">
    <source>
        <dbReference type="Proteomes" id="UP001595906"/>
    </source>
</evidence>